<proteinExistence type="predicted"/>
<reference evidence="1 2" key="1">
    <citation type="journal article" date="2016" name="Nat. Commun.">
        <title>Thousands of microbial genomes shed light on interconnected biogeochemical processes in an aquifer system.</title>
        <authorList>
            <person name="Anantharaman K."/>
            <person name="Brown C.T."/>
            <person name="Hug L.A."/>
            <person name="Sharon I."/>
            <person name="Castelle C.J."/>
            <person name="Probst A.J."/>
            <person name="Thomas B.C."/>
            <person name="Singh A."/>
            <person name="Wilkins M.J."/>
            <person name="Karaoz U."/>
            <person name="Brodie E.L."/>
            <person name="Williams K.H."/>
            <person name="Hubbard S.S."/>
            <person name="Banfield J.F."/>
        </authorList>
    </citation>
    <scope>NUCLEOTIDE SEQUENCE [LARGE SCALE GENOMIC DNA]</scope>
</reference>
<name>A0A1F5HFA6_9BACT</name>
<protein>
    <submittedName>
        <fullName evidence="1">Uncharacterized protein</fullName>
    </submittedName>
</protein>
<sequence length="166" mass="19352">MVERSGIPSAFQDFVDRELSQRSGFWLDLPERGGEENRLLTMLAYEAFSLIIPNKVMDPRSWSIKRISYKLKRTSREGSRLPKSCFMDASTMVALDLLEGRLLQNRDRYDMNPTVDSIFKNTTFRVKSTRGARARAYEYLAFLGELAGIDEDQIDYHRRMARDLRK</sequence>
<comment type="caution">
    <text evidence="1">The sequence shown here is derived from an EMBL/GenBank/DDBJ whole genome shotgun (WGS) entry which is preliminary data.</text>
</comment>
<dbReference type="AlphaFoldDB" id="A0A1F5HFA6"/>
<dbReference type="STRING" id="1797737.A2196_03375"/>
<evidence type="ECO:0000313" key="1">
    <source>
        <dbReference type="EMBL" id="OGE02854.1"/>
    </source>
</evidence>
<accession>A0A1F5HFA6</accession>
<organism evidence="1 2">
    <name type="scientific">Candidatus Curtissbacteria bacterium RIFOXYA1_FULL_41_14</name>
    <dbReference type="NCBI Taxonomy" id="1797737"/>
    <lineage>
        <taxon>Bacteria</taxon>
        <taxon>Candidatus Curtissiibacteriota</taxon>
    </lineage>
</organism>
<gene>
    <name evidence="1" type="ORF">A2196_03375</name>
</gene>
<evidence type="ECO:0000313" key="2">
    <source>
        <dbReference type="Proteomes" id="UP000176751"/>
    </source>
</evidence>
<dbReference type="EMBL" id="MFCA01000008">
    <property type="protein sequence ID" value="OGE02854.1"/>
    <property type="molecule type" value="Genomic_DNA"/>
</dbReference>
<dbReference type="Proteomes" id="UP000176751">
    <property type="component" value="Unassembled WGS sequence"/>
</dbReference>